<dbReference type="PROSITE" id="PS50060">
    <property type="entry name" value="MAM_2"/>
    <property type="match status" value="1"/>
</dbReference>
<reference evidence="5" key="1">
    <citation type="submission" date="2018-11" db="EMBL/GenBank/DDBJ databases">
        <authorList>
            <person name="Alioto T."/>
            <person name="Alioto T."/>
        </authorList>
    </citation>
    <scope>NUCLEOTIDE SEQUENCE</scope>
</reference>
<evidence type="ECO:0000259" key="4">
    <source>
        <dbReference type="PROSITE" id="PS50060"/>
    </source>
</evidence>
<feature type="transmembrane region" description="Helical" evidence="2">
    <location>
        <begin position="457"/>
        <end position="480"/>
    </location>
</feature>
<dbReference type="CDD" id="cd06263">
    <property type="entry name" value="MAM"/>
    <property type="match status" value="1"/>
</dbReference>
<dbReference type="AlphaFoldDB" id="A0A8B6HNI3"/>
<sequence length="719" mass="81188">MYNIMTNVLIFFCLWISFSNTERHLTIINNPSDKPISIKCTGNSVITISNISVEADSKCKPGNCSLSEQDKFEARNQCNGKSSCNITSNISNSCLLELGFFSLSYSCLEVSHICNFDDSWCGWKRKGKGKYKWKRRTVSTKTDFSGPSKDHTSGSETGSYVYSDGENGNESDTAQLTSGPIVSGHKQCLSFWYHMYGDDIGSLNVFRMKKGKKKKERIFVITHNHSNAWHHITIDLKKFVRTYQIRFKSIHGNGSDGGIALDDISIINKKCADFTSQCRSNAAACKGTSKHSQNCQHMNGTYPLEECSNIYMNIDKSSLRFYPEFNSTACSAIYQQINDSLCTNVSNWDHCTLDMSKYTQDHPECFKSYTMKTEYECEDQQETFMNSTTFTEPVFTSQSEPNTVFDITTQMTTDQLGTTNLYLQTTETPISPTSASLKVTESGTLKSKAQTIIDPPIVTGLAVAAVVCFGIILGLIILYCKRRTDKEQKEKEIEHKSDSDLCHKPNLSQMNSNTTNRVLGEADPDYQHYYEIKDIKRSPVNLKSPSNYIDDEHEYSDPDQNYLTRNIHEIGRPLNHSDYDITEENDNDDTVLQSAYVLNLQSKDDNNITDQNIKETMLLDGENNYTLIDPGAIGKEDEICRLLLPDISNSSTYVVLDPSETGFNRSTDHVCTYEKEDSNKFETSSLVNINENIIRDTSATKIAQDPKETGFSRTQRFTL</sequence>
<feature type="domain" description="MAM" evidence="4">
    <location>
        <begin position="112"/>
        <end position="273"/>
    </location>
</feature>
<feature type="signal peptide" evidence="3">
    <location>
        <begin position="1"/>
        <end position="21"/>
    </location>
</feature>
<keyword evidence="2" id="KW-0472">Membrane</keyword>
<dbReference type="Proteomes" id="UP000596742">
    <property type="component" value="Unassembled WGS sequence"/>
</dbReference>
<feature type="chain" id="PRO_5032475959" description="MAM domain-containing protein" evidence="3">
    <location>
        <begin position="22"/>
        <end position="719"/>
    </location>
</feature>
<organism evidence="5 6">
    <name type="scientific">Mytilus galloprovincialis</name>
    <name type="common">Mediterranean mussel</name>
    <dbReference type="NCBI Taxonomy" id="29158"/>
    <lineage>
        <taxon>Eukaryota</taxon>
        <taxon>Metazoa</taxon>
        <taxon>Spiralia</taxon>
        <taxon>Lophotrochozoa</taxon>
        <taxon>Mollusca</taxon>
        <taxon>Bivalvia</taxon>
        <taxon>Autobranchia</taxon>
        <taxon>Pteriomorphia</taxon>
        <taxon>Mytilida</taxon>
        <taxon>Mytiloidea</taxon>
        <taxon>Mytilidae</taxon>
        <taxon>Mytilinae</taxon>
        <taxon>Mytilus</taxon>
    </lineage>
</organism>
<protein>
    <recommendedName>
        <fullName evidence="4">MAM domain-containing protein</fullName>
    </recommendedName>
</protein>
<evidence type="ECO:0000256" key="3">
    <source>
        <dbReference type="SAM" id="SignalP"/>
    </source>
</evidence>
<dbReference type="PANTHER" id="PTHR23282:SF142">
    <property type="entry name" value="MAM DOMAIN-CONTAINING PROTEIN"/>
    <property type="match status" value="1"/>
</dbReference>
<evidence type="ECO:0000256" key="2">
    <source>
        <dbReference type="SAM" id="Phobius"/>
    </source>
</evidence>
<feature type="compositionally biased region" description="Polar residues" evidence="1">
    <location>
        <begin position="506"/>
        <end position="517"/>
    </location>
</feature>
<dbReference type="SUPFAM" id="SSF49899">
    <property type="entry name" value="Concanavalin A-like lectins/glucanases"/>
    <property type="match status" value="1"/>
</dbReference>
<keyword evidence="2" id="KW-0812">Transmembrane</keyword>
<comment type="caution">
    <text evidence="5">The sequence shown here is derived from an EMBL/GenBank/DDBJ whole genome shotgun (WGS) entry which is preliminary data.</text>
</comment>
<evidence type="ECO:0000313" key="6">
    <source>
        <dbReference type="Proteomes" id="UP000596742"/>
    </source>
</evidence>
<accession>A0A8B6HNI3</accession>
<feature type="region of interest" description="Disordered" evidence="1">
    <location>
        <begin position="140"/>
        <end position="166"/>
    </location>
</feature>
<feature type="compositionally biased region" description="Polar residues" evidence="1">
    <location>
        <begin position="154"/>
        <end position="166"/>
    </location>
</feature>
<dbReference type="Pfam" id="PF00629">
    <property type="entry name" value="MAM"/>
    <property type="match status" value="1"/>
</dbReference>
<dbReference type="InterPro" id="IPR051560">
    <property type="entry name" value="MAM_domain-containing"/>
</dbReference>
<name>A0A8B6HNI3_MYTGA</name>
<dbReference type="InterPro" id="IPR013320">
    <property type="entry name" value="ConA-like_dom_sf"/>
</dbReference>
<feature type="compositionally biased region" description="Basic and acidic residues" evidence="1">
    <location>
        <begin position="490"/>
        <end position="503"/>
    </location>
</feature>
<dbReference type="SMART" id="SM00137">
    <property type="entry name" value="MAM"/>
    <property type="match status" value="1"/>
</dbReference>
<dbReference type="OrthoDB" id="6121716at2759"/>
<proteinExistence type="predicted"/>
<evidence type="ECO:0000256" key="1">
    <source>
        <dbReference type="SAM" id="MobiDB-lite"/>
    </source>
</evidence>
<feature type="region of interest" description="Disordered" evidence="1">
    <location>
        <begin position="490"/>
        <end position="520"/>
    </location>
</feature>
<keyword evidence="6" id="KW-1185">Reference proteome</keyword>
<dbReference type="Gene3D" id="2.60.120.200">
    <property type="match status" value="1"/>
</dbReference>
<keyword evidence="3" id="KW-0732">Signal</keyword>
<dbReference type="PANTHER" id="PTHR23282">
    <property type="entry name" value="APICAL ENDOSOMAL GLYCOPROTEIN PRECURSOR"/>
    <property type="match status" value="1"/>
</dbReference>
<keyword evidence="2" id="KW-1133">Transmembrane helix</keyword>
<dbReference type="EMBL" id="UYJE01010284">
    <property type="protein sequence ID" value="VDI81606.1"/>
    <property type="molecule type" value="Genomic_DNA"/>
</dbReference>
<dbReference type="InterPro" id="IPR000998">
    <property type="entry name" value="MAM_dom"/>
</dbReference>
<gene>
    <name evidence="5" type="ORF">MGAL_10B043048</name>
</gene>
<evidence type="ECO:0000313" key="5">
    <source>
        <dbReference type="EMBL" id="VDI81606.1"/>
    </source>
</evidence>
<dbReference type="GO" id="GO:0016020">
    <property type="term" value="C:membrane"/>
    <property type="evidence" value="ECO:0007669"/>
    <property type="project" value="InterPro"/>
</dbReference>